<comment type="caution">
    <text evidence="1">The sequence shown here is derived from an EMBL/GenBank/DDBJ whole genome shotgun (WGS) entry which is preliminary data.</text>
</comment>
<evidence type="ECO:0000313" key="1">
    <source>
        <dbReference type="EMBL" id="KAK8968190.1"/>
    </source>
</evidence>
<reference evidence="1 2" key="1">
    <citation type="journal article" date="2022" name="Nat. Plants">
        <title>Genomes of leafy and leafless Platanthera orchids illuminate the evolution of mycoheterotrophy.</title>
        <authorList>
            <person name="Li M.H."/>
            <person name="Liu K.W."/>
            <person name="Li Z."/>
            <person name="Lu H.C."/>
            <person name="Ye Q.L."/>
            <person name="Zhang D."/>
            <person name="Wang J.Y."/>
            <person name="Li Y.F."/>
            <person name="Zhong Z.M."/>
            <person name="Liu X."/>
            <person name="Yu X."/>
            <person name="Liu D.K."/>
            <person name="Tu X.D."/>
            <person name="Liu B."/>
            <person name="Hao Y."/>
            <person name="Liao X.Y."/>
            <person name="Jiang Y.T."/>
            <person name="Sun W.H."/>
            <person name="Chen J."/>
            <person name="Chen Y.Q."/>
            <person name="Ai Y."/>
            <person name="Zhai J.W."/>
            <person name="Wu S.S."/>
            <person name="Zhou Z."/>
            <person name="Hsiao Y.Y."/>
            <person name="Wu W.L."/>
            <person name="Chen Y.Y."/>
            <person name="Lin Y.F."/>
            <person name="Hsu J.L."/>
            <person name="Li C.Y."/>
            <person name="Wang Z.W."/>
            <person name="Zhao X."/>
            <person name="Zhong W.Y."/>
            <person name="Ma X.K."/>
            <person name="Ma L."/>
            <person name="Huang J."/>
            <person name="Chen G.Z."/>
            <person name="Huang M.Z."/>
            <person name="Huang L."/>
            <person name="Peng D.H."/>
            <person name="Luo Y.B."/>
            <person name="Zou S.Q."/>
            <person name="Chen S.P."/>
            <person name="Lan S."/>
            <person name="Tsai W.C."/>
            <person name="Van de Peer Y."/>
            <person name="Liu Z.J."/>
        </authorList>
    </citation>
    <scope>NUCLEOTIDE SEQUENCE [LARGE SCALE GENOMIC DNA]</scope>
    <source>
        <strain evidence="1">Lor288</strain>
    </source>
</reference>
<name>A0ABR2MVK8_9ASPA</name>
<sequence>MFHASHHLTPVKATNTEFEAEVVVVNDVAQSLCPLQIVLDRVILTSTGVLLGCWQVHTISL</sequence>
<organism evidence="1 2">
    <name type="scientific">Platanthera guangdongensis</name>
    <dbReference type="NCBI Taxonomy" id="2320717"/>
    <lineage>
        <taxon>Eukaryota</taxon>
        <taxon>Viridiplantae</taxon>
        <taxon>Streptophyta</taxon>
        <taxon>Embryophyta</taxon>
        <taxon>Tracheophyta</taxon>
        <taxon>Spermatophyta</taxon>
        <taxon>Magnoliopsida</taxon>
        <taxon>Liliopsida</taxon>
        <taxon>Asparagales</taxon>
        <taxon>Orchidaceae</taxon>
        <taxon>Orchidoideae</taxon>
        <taxon>Orchideae</taxon>
        <taxon>Orchidinae</taxon>
        <taxon>Platanthera</taxon>
    </lineage>
</organism>
<proteinExistence type="predicted"/>
<evidence type="ECO:0000313" key="2">
    <source>
        <dbReference type="Proteomes" id="UP001412067"/>
    </source>
</evidence>
<dbReference type="PANTHER" id="PTHR37204">
    <property type="entry name" value="TRANSMEMBRANE PROTEIN"/>
    <property type="match status" value="1"/>
</dbReference>
<accession>A0ABR2MVK8</accession>
<protein>
    <submittedName>
        <fullName evidence="1">Uncharacterized protein</fullName>
    </submittedName>
</protein>
<dbReference type="PANTHER" id="PTHR37204:SF1">
    <property type="entry name" value="TRANSMEMBRANE PROTEIN"/>
    <property type="match status" value="1"/>
</dbReference>
<dbReference type="Proteomes" id="UP001412067">
    <property type="component" value="Unassembled WGS sequence"/>
</dbReference>
<dbReference type="EMBL" id="JBBWWR010000004">
    <property type="protein sequence ID" value="KAK8968190.1"/>
    <property type="molecule type" value="Genomic_DNA"/>
</dbReference>
<gene>
    <name evidence="1" type="ORF">KSP40_PGU004648</name>
</gene>
<keyword evidence="2" id="KW-1185">Reference proteome</keyword>